<accession>A0A4Z1A0G4</accession>
<evidence type="ECO:0000259" key="3">
    <source>
        <dbReference type="Pfam" id="PF13649"/>
    </source>
</evidence>
<feature type="domain" description="Methyltransferase" evidence="3">
    <location>
        <begin position="47"/>
        <end position="132"/>
    </location>
</feature>
<dbReference type="EMBL" id="RQGH01000020">
    <property type="protein sequence ID" value="TGL67645.1"/>
    <property type="molecule type" value="Genomic_DNA"/>
</dbReference>
<dbReference type="InterPro" id="IPR029063">
    <property type="entry name" value="SAM-dependent_MTases_sf"/>
</dbReference>
<dbReference type="SUPFAM" id="SSF53335">
    <property type="entry name" value="S-adenosyl-L-methionine-dependent methyltransferases"/>
    <property type="match status" value="1"/>
</dbReference>
<reference evidence="4" key="1">
    <citation type="journal article" date="2019" name="PLoS Negl. Trop. Dis.">
        <title>Revisiting the worldwide diversity of Leptospira species in the environment.</title>
        <authorList>
            <person name="Vincent A.T."/>
            <person name="Schiettekatte O."/>
            <person name="Bourhy P."/>
            <person name="Veyrier F.J."/>
            <person name="Picardeau M."/>
        </authorList>
    </citation>
    <scope>NUCLEOTIDE SEQUENCE [LARGE SCALE GENOMIC DNA]</scope>
    <source>
        <strain evidence="4">201702451</strain>
    </source>
</reference>
<proteinExistence type="predicted"/>
<dbReference type="PANTHER" id="PTHR43861:SF1">
    <property type="entry name" value="TRANS-ACONITATE 2-METHYLTRANSFERASE"/>
    <property type="match status" value="1"/>
</dbReference>
<dbReference type="Proteomes" id="UP000297567">
    <property type="component" value="Unassembled WGS sequence"/>
</dbReference>
<dbReference type="Pfam" id="PF13649">
    <property type="entry name" value="Methyltransf_25"/>
    <property type="match status" value="1"/>
</dbReference>
<evidence type="ECO:0000313" key="5">
    <source>
        <dbReference type="Proteomes" id="UP000297567"/>
    </source>
</evidence>
<comment type="caution">
    <text evidence="4">The sequence shown here is derived from an EMBL/GenBank/DDBJ whole genome shotgun (WGS) entry which is preliminary data.</text>
</comment>
<sequence>MKQTKKHYDDIAKEYNESRQTGLVGFLVKRESEAIMQRLNVQVGEDILDAGCGSGFYAEKILKLGGKVFGVDLSPEMVNVCIAKGIDAVQGDLTELNLHRQYKKILCAGSLEFIEDQTQLFNSLTSHLDTSGKLFCLFPRFNWAGFLYRLYHFSHGVRILLFNSSDCEKIAEDNGLEIIDICYPEPLTKLVTFQKK</sequence>
<dbReference type="AlphaFoldDB" id="A0A4Z1A0G4"/>
<dbReference type="CDD" id="cd02440">
    <property type="entry name" value="AdoMet_MTases"/>
    <property type="match status" value="1"/>
</dbReference>
<organism evidence="4 5">
    <name type="scientific">Leptospira jelokensis</name>
    <dbReference type="NCBI Taxonomy" id="2484931"/>
    <lineage>
        <taxon>Bacteria</taxon>
        <taxon>Pseudomonadati</taxon>
        <taxon>Spirochaetota</taxon>
        <taxon>Spirochaetia</taxon>
        <taxon>Leptospirales</taxon>
        <taxon>Leptospiraceae</taxon>
        <taxon>Leptospira</taxon>
    </lineage>
</organism>
<keyword evidence="5" id="KW-1185">Reference proteome</keyword>
<evidence type="ECO:0000313" key="4">
    <source>
        <dbReference type="EMBL" id="TGL67645.1"/>
    </source>
</evidence>
<dbReference type="InterPro" id="IPR041698">
    <property type="entry name" value="Methyltransf_25"/>
</dbReference>
<name>A0A4Z1A0G4_9LEPT</name>
<dbReference type="RefSeq" id="WP_135641833.1">
    <property type="nucleotide sequence ID" value="NZ_RQGH01000020.1"/>
</dbReference>
<dbReference type="PANTHER" id="PTHR43861">
    <property type="entry name" value="TRANS-ACONITATE 2-METHYLTRANSFERASE-RELATED"/>
    <property type="match status" value="1"/>
</dbReference>
<dbReference type="Gene3D" id="3.40.50.150">
    <property type="entry name" value="Vaccinia Virus protein VP39"/>
    <property type="match status" value="1"/>
</dbReference>
<evidence type="ECO:0000256" key="2">
    <source>
        <dbReference type="ARBA" id="ARBA00022679"/>
    </source>
</evidence>
<evidence type="ECO:0000256" key="1">
    <source>
        <dbReference type="ARBA" id="ARBA00022603"/>
    </source>
</evidence>
<dbReference type="GO" id="GO:0008168">
    <property type="term" value="F:methyltransferase activity"/>
    <property type="evidence" value="ECO:0007669"/>
    <property type="project" value="UniProtKB-KW"/>
</dbReference>
<dbReference type="GO" id="GO:0032259">
    <property type="term" value="P:methylation"/>
    <property type="evidence" value="ECO:0007669"/>
    <property type="project" value="UniProtKB-KW"/>
</dbReference>
<protein>
    <submittedName>
        <fullName evidence="4">Class I SAM-dependent methyltransferase</fullName>
    </submittedName>
</protein>
<gene>
    <name evidence="4" type="ORF">EHQ62_08420</name>
</gene>
<keyword evidence="1 4" id="KW-0489">Methyltransferase</keyword>
<keyword evidence="2 4" id="KW-0808">Transferase</keyword>